<dbReference type="OrthoDB" id="9805585at2"/>
<dbReference type="InterPro" id="IPR029063">
    <property type="entry name" value="SAM-dependent_MTases_sf"/>
</dbReference>
<proteinExistence type="predicted"/>
<keyword evidence="2" id="KW-1185">Reference proteome</keyword>
<gene>
    <name evidence="1" type="ORF">KS4_26900</name>
</gene>
<dbReference type="KEGG" id="pcor:KS4_26900"/>
<dbReference type="Proteomes" id="UP000317369">
    <property type="component" value="Chromosome"/>
</dbReference>
<name>A0A517YWN9_9BACT</name>
<sequence length="215" mass="24122">MAFSDQIKFLAAFIRNPKHVGAIAPSSPALAKAMVDDLQVPDTHTIAEFGPGTGPFTNALSDRFKRENRPAHYLGIERDENFIQILRNRFPDMNFVHGSAEHLPTYHSQSKLPPIGGIVCGLPFASLPIVVQDSITSMLNDLLQPGTVFRTFQYVHAYPLPTAIRFRRRMKNMGLQMQKRKVIFNNIPPAYVLTWTRSGKLAPINTDPQRELAKA</sequence>
<dbReference type="AlphaFoldDB" id="A0A517YWN9"/>
<evidence type="ECO:0000313" key="2">
    <source>
        <dbReference type="Proteomes" id="UP000317369"/>
    </source>
</evidence>
<accession>A0A517YWN9</accession>
<reference evidence="1 2" key="1">
    <citation type="submission" date="2019-02" db="EMBL/GenBank/DDBJ databases">
        <title>Deep-cultivation of Planctomycetes and their phenomic and genomic characterization uncovers novel biology.</title>
        <authorList>
            <person name="Wiegand S."/>
            <person name="Jogler M."/>
            <person name="Boedeker C."/>
            <person name="Pinto D."/>
            <person name="Vollmers J."/>
            <person name="Rivas-Marin E."/>
            <person name="Kohn T."/>
            <person name="Peeters S.H."/>
            <person name="Heuer A."/>
            <person name="Rast P."/>
            <person name="Oberbeckmann S."/>
            <person name="Bunk B."/>
            <person name="Jeske O."/>
            <person name="Meyerdierks A."/>
            <person name="Storesund J.E."/>
            <person name="Kallscheuer N."/>
            <person name="Luecker S."/>
            <person name="Lage O.M."/>
            <person name="Pohl T."/>
            <person name="Merkel B.J."/>
            <person name="Hornburger P."/>
            <person name="Mueller R.-W."/>
            <person name="Bruemmer F."/>
            <person name="Labrenz M."/>
            <person name="Spormann A.M."/>
            <person name="Op den Camp H."/>
            <person name="Overmann J."/>
            <person name="Amann R."/>
            <person name="Jetten M.S.M."/>
            <person name="Mascher T."/>
            <person name="Medema M.H."/>
            <person name="Devos D.P."/>
            <person name="Kaster A.-K."/>
            <person name="Ovreas L."/>
            <person name="Rohde M."/>
            <person name="Galperin M.Y."/>
            <person name="Jogler C."/>
        </authorList>
    </citation>
    <scope>NUCLEOTIDE SEQUENCE [LARGE SCALE GENOMIC DNA]</scope>
    <source>
        <strain evidence="1 2">KS4</strain>
    </source>
</reference>
<organism evidence="1 2">
    <name type="scientific">Poriferisphaera corsica</name>
    <dbReference type="NCBI Taxonomy" id="2528020"/>
    <lineage>
        <taxon>Bacteria</taxon>
        <taxon>Pseudomonadati</taxon>
        <taxon>Planctomycetota</taxon>
        <taxon>Phycisphaerae</taxon>
        <taxon>Phycisphaerales</taxon>
        <taxon>Phycisphaeraceae</taxon>
        <taxon>Poriferisphaera</taxon>
    </lineage>
</organism>
<dbReference type="EMBL" id="CP036425">
    <property type="protein sequence ID" value="QDU34619.1"/>
    <property type="molecule type" value="Genomic_DNA"/>
</dbReference>
<protein>
    <submittedName>
        <fullName evidence="1">Uncharacterized protein</fullName>
    </submittedName>
</protein>
<dbReference type="Gene3D" id="3.40.50.150">
    <property type="entry name" value="Vaccinia Virus protein VP39"/>
    <property type="match status" value="1"/>
</dbReference>
<dbReference type="SUPFAM" id="SSF53335">
    <property type="entry name" value="S-adenosyl-L-methionine-dependent methyltransferases"/>
    <property type="match status" value="1"/>
</dbReference>
<dbReference type="RefSeq" id="WP_145078721.1">
    <property type="nucleotide sequence ID" value="NZ_CP036425.1"/>
</dbReference>
<evidence type="ECO:0000313" key="1">
    <source>
        <dbReference type="EMBL" id="QDU34619.1"/>
    </source>
</evidence>